<reference evidence="1" key="1">
    <citation type="journal article" date="2019" name="Sci. Rep.">
        <title>Draft genome of Tanacetum cinerariifolium, the natural source of mosquito coil.</title>
        <authorList>
            <person name="Yamashiro T."/>
            <person name="Shiraishi A."/>
            <person name="Satake H."/>
            <person name="Nakayama K."/>
        </authorList>
    </citation>
    <scope>NUCLEOTIDE SEQUENCE</scope>
</reference>
<dbReference type="AlphaFoldDB" id="A0A699R8C1"/>
<organism evidence="1">
    <name type="scientific">Tanacetum cinerariifolium</name>
    <name type="common">Dalmatian daisy</name>
    <name type="synonym">Chrysanthemum cinerariifolium</name>
    <dbReference type="NCBI Taxonomy" id="118510"/>
    <lineage>
        <taxon>Eukaryota</taxon>
        <taxon>Viridiplantae</taxon>
        <taxon>Streptophyta</taxon>
        <taxon>Embryophyta</taxon>
        <taxon>Tracheophyta</taxon>
        <taxon>Spermatophyta</taxon>
        <taxon>Magnoliopsida</taxon>
        <taxon>eudicotyledons</taxon>
        <taxon>Gunneridae</taxon>
        <taxon>Pentapetalae</taxon>
        <taxon>asterids</taxon>
        <taxon>campanulids</taxon>
        <taxon>Asterales</taxon>
        <taxon>Asteraceae</taxon>
        <taxon>Asteroideae</taxon>
        <taxon>Anthemideae</taxon>
        <taxon>Anthemidinae</taxon>
        <taxon>Tanacetum</taxon>
    </lineage>
</organism>
<gene>
    <name evidence="1" type="ORF">Tci_852202</name>
</gene>
<evidence type="ECO:0008006" key="2">
    <source>
        <dbReference type="Google" id="ProtNLM"/>
    </source>
</evidence>
<accession>A0A699R8C1</accession>
<name>A0A699R8C1_TANCI</name>
<dbReference type="EMBL" id="BKCJ011074167">
    <property type="protein sequence ID" value="GFC80232.1"/>
    <property type="molecule type" value="Genomic_DNA"/>
</dbReference>
<evidence type="ECO:0000313" key="1">
    <source>
        <dbReference type="EMBL" id="GFC80232.1"/>
    </source>
</evidence>
<sequence>MTKHPVCILETFKVIVKGRVFLARAKKLFTWNPSFTAIKEKEYASEDESIHVSNNNEFHQHINEEDLGDKYDSEEEGVPETVFGSNASSYRKESDNIAESANDFGEHAKSDNIDVSANDFGKHAKNTDKDLMPEPPTNFSTKVMNDSQNIPEENHSVSVGSKSVNNGGSVLGVMEEFIRIGQAMGYSMEGSVKDLTDMIRQQGENNIVR</sequence>
<proteinExistence type="predicted"/>
<comment type="caution">
    <text evidence="1">The sequence shown here is derived from an EMBL/GenBank/DDBJ whole genome shotgun (WGS) entry which is preliminary data.</text>
</comment>
<protein>
    <recommendedName>
        <fullName evidence="2">RNA-directed DNA polymerase, eukaryota</fullName>
    </recommendedName>
</protein>